<reference evidence="1" key="1">
    <citation type="submission" date="2024-02" db="EMBL/GenBank/DDBJ databases">
        <title>Metagenome Assembled Genome of Zalaria obscura JY119.</title>
        <authorList>
            <person name="Vighnesh L."/>
            <person name="Jagadeeshwari U."/>
            <person name="Venkata Ramana C."/>
            <person name="Sasikala C."/>
        </authorList>
    </citation>
    <scope>NUCLEOTIDE SEQUENCE</scope>
    <source>
        <strain evidence="1">JY119</strain>
    </source>
</reference>
<gene>
    <name evidence="1" type="ORF">M8818_001533</name>
</gene>
<organism evidence="1 2">
    <name type="scientific">Zalaria obscura</name>
    <dbReference type="NCBI Taxonomy" id="2024903"/>
    <lineage>
        <taxon>Eukaryota</taxon>
        <taxon>Fungi</taxon>
        <taxon>Dikarya</taxon>
        <taxon>Ascomycota</taxon>
        <taxon>Pezizomycotina</taxon>
        <taxon>Dothideomycetes</taxon>
        <taxon>Dothideomycetidae</taxon>
        <taxon>Dothideales</taxon>
        <taxon>Zalariaceae</taxon>
        <taxon>Zalaria</taxon>
    </lineage>
</organism>
<evidence type="ECO:0000313" key="1">
    <source>
        <dbReference type="EMBL" id="KAK8217280.1"/>
    </source>
</evidence>
<proteinExistence type="predicted"/>
<name>A0ACC3SKM2_9PEZI</name>
<dbReference type="EMBL" id="JAMKPW020000006">
    <property type="protein sequence ID" value="KAK8217280.1"/>
    <property type="molecule type" value="Genomic_DNA"/>
</dbReference>
<comment type="caution">
    <text evidence="1">The sequence shown here is derived from an EMBL/GenBank/DDBJ whole genome shotgun (WGS) entry which is preliminary data.</text>
</comment>
<dbReference type="Proteomes" id="UP001320706">
    <property type="component" value="Unassembled WGS sequence"/>
</dbReference>
<protein>
    <submittedName>
        <fullName evidence="1">Uncharacterized protein</fullName>
    </submittedName>
</protein>
<accession>A0ACC3SKM2</accession>
<sequence length="269" mass="29586">MSCDSPTPAPLVQSEREPMAAQRNALSEEAGMEDAVGAPVPPDAEDVGIHPADAITQDVASVEEPYAAQRQDKTTERSATPSDDTPQRSSNEVTGVPKVATGFEEGDTTPLRRPSVEPGSEHSRSGSSTAGSPQTVEEGESGLGQGFAGFAQWIASDPLRSTTIFRRFDWLAVRNLLYLQSELTYLEAELRRFDKDSDTGRLLVAAKDWNTLCLYAKHGDKTLLDPEIQGRTQAWRDLIIKIRETLKEYRKSRGIVIRIQMLNDGKMKP</sequence>
<evidence type="ECO:0000313" key="2">
    <source>
        <dbReference type="Proteomes" id="UP001320706"/>
    </source>
</evidence>
<keyword evidence="2" id="KW-1185">Reference proteome</keyword>